<organism evidence="2 3">
    <name type="scientific">Protomyces lactucae-debilis</name>
    <dbReference type="NCBI Taxonomy" id="2754530"/>
    <lineage>
        <taxon>Eukaryota</taxon>
        <taxon>Fungi</taxon>
        <taxon>Dikarya</taxon>
        <taxon>Ascomycota</taxon>
        <taxon>Taphrinomycotina</taxon>
        <taxon>Taphrinomycetes</taxon>
        <taxon>Taphrinales</taxon>
        <taxon>Protomycetaceae</taxon>
        <taxon>Protomyces</taxon>
    </lineage>
</organism>
<dbReference type="RefSeq" id="XP_040727503.1">
    <property type="nucleotide sequence ID" value="XM_040866440.1"/>
</dbReference>
<reference evidence="2 3" key="1">
    <citation type="submission" date="2016-07" db="EMBL/GenBank/DDBJ databases">
        <title>Pervasive Adenine N6-methylation of Active Genes in Fungi.</title>
        <authorList>
            <consortium name="DOE Joint Genome Institute"/>
            <person name="Mondo S.J."/>
            <person name="Dannebaum R.O."/>
            <person name="Kuo R.C."/>
            <person name="Labutti K."/>
            <person name="Haridas S."/>
            <person name="Kuo A."/>
            <person name="Salamov A."/>
            <person name="Ahrendt S.R."/>
            <person name="Lipzen A."/>
            <person name="Sullivan W."/>
            <person name="Andreopoulos W.B."/>
            <person name="Clum A."/>
            <person name="Lindquist E."/>
            <person name="Daum C."/>
            <person name="Ramamoorthy G.K."/>
            <person name="Gryganskyi A."/>
            <person name="Culley D."/>
            <person name="Magnuson J.K."/>
            <person name="James T.Y."/>
            <person name="O'Malley M.A."/>
            <person name="Stajich J.E."/>
            <person name="Spatafora J.W."/>
            <person name="Visel A."/>
            <person name="Grigoriev I.V."/>
        </authorList>
    </citation>
    <scope>NUCLEOTIDE SEQUENCE [LARGE SCALE GENOMIC DNA]</scope>
    <source>
        <strain evidence="2 3">12-1054</strain>
    </source>
</reference>
<feature type="chain" id="PRO_5012960264" description="Apple domain-containing protein" evidence="1">
    <location>
        <begin position="20"/>
        <end position="173"/>
    </location>
</feature>
<evidence type="ECO:0000313" key="3">
    <source>
        <dbReference type="Proteomes" id="UP000193685"/>
    </source>
</evidence>
<comment type="caution">
    <text evidence="2">The sequence shown here is derived from an EMBL/GenBank/DDBJ whole genome shotgun (WGS) entry which is preliminary data.</text>
</comment>
<evidence type="ECO:0008006" key="4">
    <source>
        <dbReference type="Google" id="ProtNLM"/>
    </source>
</evidence>
<dbReference type="EMBL" id="MCFI01000003">
    <property type="protein sequence ID" value="ORY86321.1"/>
    <property type="molecule type" value="Genomic_DNA"/>
</dbReference>
<protein>
    <recommendedName>
        <fullName evidence="4">Apple domain-containing protein</fullName>
    </recommendedName>
</protein>
<keyword evidence="1" id="KW-0732">Signal</keyword>
<gene>
    <name evidence="2" type="ORF">BCR37DRAFT_217942</name>
</gene>
<keyword evidence="3" id="KW-1185">Reference proteome</keyword>
<dbReference type="GeneID" id="63783039"/>
<sequence>MYLHHFLATQIFMAVLVHGEQLRPVPGEEKCVEKSLVYLTLPALDLRKEFSKPATLDDCRNQCIEQVKKDFTKPPNSKLFWCLSDPPSVPISVLLIEKMNSGKCTCQYTFHFQQLTSSCGIRGLFNRFNSVAQQLPGALTRQKPVYTPLNGGKVECGKITYVEGPVLNIDKHN</sequence>
<dbReference type="AlphaFoldDB" id="A0A1Y2FQP5"/>
<dbReference type="Proteomes" id="UP000193685">
    <property type="component" value="Unassembled WGS sequence"/>
</dbReference>
<name>A0A1Y2FQP5_PROLT</name>
<evidence type="ECO:0000256" key="1">
    <source>
        <dbReference type="SAM" id="SignalP"/>
    </source>
</evidence>
<feature type="signal peptide" evidence="1">
    <location>
        <begin position="1"/>
        <end position="19"/>
    </location>
</feature>
<proteinExistence type="predicted"/>
<evidence type="ECO:0000313" key="2">
    <source>
        <dbReference type="EMBL" id="ORY86321.1"/>
    </source>
</evidence>
<accession>A0A1Y2FQP5</accession>